<dbReference type="PANTHER" id="PTHR48148">
    <property type="entry name" value="KERATINOCYTE PROLINE-RICH PROTEIN"/>
    <property type="match status" value="1"/>
</dbReference>
<evidence type="ECO:0000256" key="5">
    <source>
        <dbReference type="ARBA" id="ARBA00023088"/>
    </source>
</evidence>
<feature type="domain" description="DUF5979" evidence="9">
    <location>
        <begin position="332"/>
        <end position="451"/>
    </location>
</feature>
<dbReference type="eggNOG" id="COG2335">
    <property type="taxonomic scope" value="Bacteria"/>
</dbReference>
<protein>
    <submittedName>
        <fullName evidence="11">LPXTG-motif cell wall anchor domain protein</fullName>
    </submittedName>
</protein>
<gene>
    <name evidence="11" type="ORF">HMPREF0183_0831</name>
</gene>
<dbReference type="InterPro" id="IPR057686">
    <property type="entry name" value="DUF7926"/>
</dbReference>
<dbReference type="RefSeq" id="WP_005883048.1">
    <property type="nucleotide sequence ID" value="NZ_ADNU01000022.1"/>
</dbReference>
<feature type="domain" description="SDR-like Ig" evidence="8">
    <location>
        <begin position="39"/>
        <end position="125"/>
    </location>
</feature>
<dbReference type="AlphaFoldDB" id="D4YLM1"/>
<dbReference type="Proteomes" id="UP000005714">
    <property type="component" value="Unassembled WGS sequence"/>
</dbReference>
<evidence type="ECO:0000256" key="3">
    <source>
        <dbReference type="ARBA" id="ARBA00022525"/>
    </source>
</evidence>
<feature type="transmembrane region" description="Helical" evidence="7">
    <location>
        <begin position="560"/>
        <end position="580"/>
    </location>
</feature>
<dbReference type="InterPro" id="IPR041171">
    <property type="entry name" value="SDR_Ig"/>
</dbReference>
<dbReference type="Gene3D" id="2.60.40.1280">
    <property type="match status" value="1"/>
</dbReference>
<dbReference type="Pfam" id="PF17961">
    <property type="entry name" value="Big_8"/>
    <property type="match status" value="1"/>
</dbReference>
<dbReference type="InterPro" id="IPR008966">
    <property type="entry name" value="Adhesion_dom_sf"/>
</dbReference>
<dbReference type="STRING" id="585530.HMPREF0183_0831"/>
<dbReference type="Pfam" id="PF19407">
    <property type="entry name" value="DUF5979"/>
    <property type="match status" value="1"/>
</dbReference>
<dbReference type="SUPFAM" id="SSF49401">
    <property type="entry name" value="Bacterial adhesins"/>
    <property type="match status" value="1"/>
</dbReference>
<dbReference type="GO" id="GO:0007155">
    <property type="term" value="P:cell adhesion"/>
    <property type="evidence" value="ECO:0007669"/>
    <property type="project" value="InterPro"/>
</dbReference>
<keyword evidence="7" id="KW-0812">Transmembrane</keyword>
<keyword evidence="7" id="KW-0472">Membrane</keyword>
<evidence type="ECO:0000313" key="11">
    <source>
        <dbReference type="EMBL" id="EFG47938.1"/>
    </source>
</evidence>
<dbReference type="PANTHER" id="PTHR48148:SF3">
    <property type="entry name" value="KERATINOCYTE PROLINE-RICH PROTEIN"/>
    <property type="match status" value="1"/>
</dbReference>
<evidence type="ECO:0000256" key="1">
    <source>
        <dbReference type="ARBA" id="ARBA00004168"/>
    </source>
</evidence>
<keyword evidence="4" id="KW-0732">Signal</keyword>
<feature type="domain" description="DUF7926" evidence="10">
    <location>
        <begin position="158"/>
        <end position="328"/>
    </location>
</feature>
<dbReference type="Pfam" id="PF25548">
    <property type="entry name" value="DUF7926"/>
    <property type="match status" value="1"/>
</dbReference>
<comment type="subcellular location">
    <subcellularLocation>
        <location evidence="1">Secreted</location>
        <location evidence="1">Cell wall</location>
        <topology evidence="1">Peptidoglycan-anchor</topology>
    </subcellularLocation>
</comment>
<sequence>MTVPATRAIAAINENIEITITSFKKINDRNEPQDGQLYQYDLAQLDFKWDASNADPKPGDQFSIEFPPELKMKDSGTFPLQASDGKKYGECLVEDTKITCTFNDNIAGKTDIKGSGNAVVSAEKASESNQLDFTINGKKTAVTAPDDKPIGSRDGYEEWQTDKWAPKLNANSTELNWQIAFNADVITRESGQNLDNVDLTFIDKAGPGQVFVETDSKWFIKAAQSADNPDLHEPITDASGEQFTQDYGDLKLTVTLNDAKTEATINIKGSMKSGINYSLIYHTQPSNGKISKGFVYKNSVSGTGIQGTLTKKTSYIEAFTIGIELKDGFGNFDIAKRIEGPGSGHLAEGTKFDVAVAWSLPDGKKPEDYDWEIPDNPMILPITVGETTVSTVQFPVGTKITLIEDPNTANPKNESVTFGTPTFTVGESTGETAEFVIENKSTKKVNLTNQVDTVPEPTPEPSEEPTPEPSEEPTPEPSEEPTPEPSEEPTPEPSEEPTPEPSEEPTPEPSEEPTPEPSEEPTPEPSEEPTPEPSEEPTQETPIEDSGNDNSPLPRTGSNVGLGLLAAVTLICGGVVMLVASRKRGKMNR</sequence>
<keyword evidence="3" id="KW-0964">Secreted</keyword>
<dbReference type="EMBL" id="ADNU01000022">
    <property type="protein sequence ID" value="EFG47938.1"/>
    <property type="molecule type" value="Genomic_DNA"/>
</dbReference>
<reference evidence="11 12" key="1">
    <citation type="submission" date="2010-04" db="EMBL/GenBank/DDBJ databases">
        <authorList>
            <person name="Qin X."/>
            <person name="Bachman B."/>
            <person name="Battles P."/>
            <person name="Bell A."/>
            <person name="Bess C."/>
            <person name="Bickham C."/>
            <person name="Chaboub L."/>
            <person name="Chen D."/>
            <person name="Coyle M."/>
            <person name="Deiros D.R."/>
            <person name="Dinh H."/>
            <person name="Forbes L."/>
            <person name="Fowler G."/>
            <person name="Francisco L."/>
            <person name="Fu Q."/>
            <person name="Gubbala S."/>
            <person name="Hale W."/>
            <person name="Han Y."/>
            <person name="Hemphill L."/>
            <person name="Highlander S.K."/>
            <person name="Hirani K."/>
            <person name="Hogues M."/>
            <person name="Jackson L."/>
            <person name="Jakkamsetti A."/>
            <person name="Javaid M."/>
            <person name="Jiang H."/>
            <person name="Korchina V."/>
            <person name="Kovar C."/>
            <person name="Lara F."/>
            <person name="Lee S."/>
            <person name="Mata R."/>
            <person name="Mathew T."/>
            <person name="Moen C."/>
            <person name="Morales K."/>
            <person name="Munidasa M."/>
            <person name="Nazareth L."/>
            <person name="Ngo R."/>
            <person name="Nguyen L."/>
            <person name="Okwuonu G."/>
            <person name="Ongeri F."/>
            <person name="Patil S."/>
            <person name="Petrosino J."/>
            <person name="Pham C."/>
            <person name="Pham P."/>
            <person name="Pu L.-L."/>
            <person name="Puazo M."/>
            <person name="Raj R."/>
            <person name="Reid J."/>
            <person name="Rouhana J."/>
            <person name="Saada N."/>
            <person name="Shang Y."/>
            <person name="Simmons D."/>
            <person name="Thornton R."/>
            <person name="Warren J."/>
            <person name="Weissenberger G."/>
            <person name="Zhang J."/>
            <person name="Zhang L."/>
            <person name="Zhou C."/>
            <person name="Zhu D."/>
            <person name="Muzny D."/>
            <person name="Worley K."/>
            <person name="Gibbs R."/>
        </authorList>
    </citation>
    <scope>NUCLEOTIDE SEQUENCE [LARGE SCALE GENOMIC DNA]</scope>
    <source>
        <strain evidence="11 12">ATCC 49030</strain>
    </source>
</reference>
<comment type="caution">
    <text evidence="11">The sequence shown here is derived from an EMBL/GenBank/DDBJ whole genome shotgun (WGS) entry which is preliminary data.</text>
</comment>
<evidence type="ECO:0000259" key="9">
    <source>
        <dbReference type="Pfam" id="PF19407"/>
    </source>
</evidence>
<name>D4YLM1_9MICO</name>
<proteinExistence type="predicted"/>
<feature type="region of interest" description="Disordered" evidence="6">
    <location>
        <begin position="444"/>
        <end position="555"/>
    </location>
</feature>
<organism evidence="11 12">
    <name type="scientific">Brevibacterium mcbrellneri ATCC 49030</name>
    <dbReference type="NCBI Taxonomy" id="585530"/>
    <lineage>
        <taxon>Bacteria</taxon>
        <taxon>Bacillati</taxon>
        <taxon>Actinomycetota</taxon>
        <taxon>Actinomycetes</taxon>
        <taxon>Micrococcales</taxon>
        <taxon>Brevibacteriaceae</taxon>
        <taxon>Brevibacterium</taxon>
    </lineage>
</organism>
<keyword evidence="2" id="KW-0134">Cell wall</keyword>
<accession>D4YLM1</accession>
<keyword evidence="5" id="KW-0572">Peptidoglycan-anchor</keyword>
<keyword evidence="7" id="KW-1133">Transmembrane helix</keyword>
<evidence type="ECO:0000256" key="2">
    <source>
        <dbReference type="ARBA" id="ARBA00022512"/>
    </source>
</evidence>
<evidence type="ECO:0000256" key="4">
    <source>
        <dbReference type="ARBA" id="ARBA00022729"/>
    </source>
</evidence>
<dbReference type="InterPro" id="IPR046022">
    <property type="entry name" value="DUF5979"/>
</dbReference>
<keyword evidence="12" id="KW-1185">Reference proteome</keyword>
<dbReference type="InterPro" id="IPR011252">
    <property type="entry name" value="Fibrogen-bd_dom1"/>
</dbReference>
<feature type="compositionally biased region" description="Acidic residues" evidence="6">
    <location>
        <begin position="461"/>
        <end position="547"/>
    </location>
</feature>
<evidence type="ECO:0000313" key="12">
    <source>
        <dbReference type="Proteomes" id="UP000005714"/>
    </source>
</evidence>
<evidence type="ECO:0000256" key="6">
    <source>
        <dbReference type="SAM" id="MobiDB-lite"/>
    </source>
</evidence>
<evidence type="ECO:0000259" key="10">
    <source>
        <dbReference type="Pfam" id="PF25548"/>
    </source>
</evidence>
<evidence type="ECO:0000259" key="8">
    <source>
        <dbReference type="Pfam" id="PF17961"/>
    </source>
</evidence>
<evidence type="ECO:0000256" key="7">
    <source>
        <dbReference type="SAM" id="Phobius"/>
    </source>
</evidence>